<sequence>MTLPEPTQSDSYDRTGTEPSTTKFHCPSNNADMLDTNDTVVSAVVVQEVGLPADEPEAINMGTDDGNGHETHESAMDINIPAASANSDLRSL</sequence>
<reference evidence="2 3" key="1">
    <citation type="submission" date="2014-04" db="EMBL/GenBank/DDBJ databases">
        <authorList>
            <consortium name="DOE Joint Genome Institute"/>
            <person name="Kuo A."/>
            <person name="Kohler A."/>
            <person name="Nagy L.G."/>
            <person name="Floudas D."/>
            <person name="Copeland A."/>
            <person name="Barry K.W."/>
            <person name="Cichocki N."/>
            <person name="Veneault-Fourrey C."/>
            <person name="LaButti K."/>
            <person name="Lindquist E.A."/>
            <person name="Lipzen A."/>
            <person name="Lundell T."/>
            <person name="Morin E."/>
            <person name="Murat C."/>
            <person name="Sun H."/>
            <person name="Tunlid A."/>
            <person name="Henrissat B."/>
            <person name="Grigoriev I.V."/>
            <person name="Hibbett D.S."/>
            <person name="Martin F."/>
            <person name="Nordberg H.P."/>
            <person name="Cantor M.N."/>
            <person name="Hua S.X."/>
        </authorList>
    </citation>
    <scope>NUCLEOTIDE SEQUENCE [LARGE SCALE GENOMIC DNA]</scope>
    <source>
        <strain evidence="2 3">LaAM-08-1</strain>
    </source>
</reference>
<evidence type="ECO:0000313" key="2">
    <source>
        <dbReference type="EMBL" id="KIK04887.1"/>
    </source>
</evidence>
<evidence type="ECO:0000256" key="1">
    <source>
        <dbReference type="SAM" id="MobiDB-lite"/>
    </source>
</evidence>
<feature type="compositionally biased region" description="Polar residues" evidence="1">
    <location>
        <begin position="1"/>
        <end position="10"/>
    </location>
</feature>
<evidence type="ECO:0000313" key="3">
    <source>
        <dbReference type="Proteomes" id="UP000054477"/>
    </source>
</evidence>
<organism evidence="2 3">
    <name type="scientific">Laccaria amethystina LaAM-08-1</name>
    <dbReference type="NCBI Taxonomy" id="1095629"/>
    <lineage>
        <taxon>Eukaryota</taxon>
        <taxon>Fungi</taxon>
        <taxon>Dikarya</taxon>
        <taxon>Basidiomycota</taxon>
        <taxon>Agaricomycotina</taxon>
        <taxon>Agaricomycetes</taxon>
        <taxon>Agaricomycetidae</taxon>
        <taxon>Agaricales</taxon>
        <taxon>Agaricineae</taxon>
        <taxon>Hydnangiaceae</taxon>
        <taxon>Laccaria</taxon>
    </lineage>
</organism>
<proteinExistence type="predicted"/>
<accession>A0A0C9Y468</accession>
<dbReference type="AlphaFoldDB" id="A0A0C9Y468"/>
<name>A0A0C9Y468_9AGAR</name>
<dbReference type="HOGENOM" id="CLU_2474952_0_0_1"/>
<keyword evidence="3" id="KW-1185">Reference proteome</keyword>
<reference evidence="3" key="2">
    <citation type="submission" date="2015-01" db="EMBL/GenBank/DDBJ databases">
        <title>Evolutionary Origins and Diversification of the Mycorrhizal Mutualists.</title>
        <authorList>
            <consortium name="DOE Joint Genome Institute"/>
            <consortium name="Mycorrhizal Genomics Consortium"/>
            <person name="Kohler A."/>
            <person name="Kuo A."/>
            <person name="Nagy L.G."/>
            <person name="Floudas D."/>
            <person name="Copeland A."/>
            <person name="Barry K.W."/>
            <person name="Cichocki N."/>
            <person name="Veneault-Fourrey C."/>
            <person name="LaButti K."/>
            <person name="Lindquist E.A."/>
            <person name="Lipzen A."/>
            <person name="Lundell T."/>
            <person name="Morin E."/>
            <person name="Murat C."/>
            <person name="Riley R."/>
            <person name="Ohm R."/>
            <person name="Sun H."/>
            <person name="Tunlid A."/>
            <person name="Henrissat B."/>
            <person name="Grigoriev I.V."/>
            <person name="Hibbett D.S."/>
            <person name="Martin F."/>
        </authorList>
    </citation>
    <scope>NUCLEOTIDE SEQUENCE [LARGE SCALE GENOMIC DNA]</scope>
    <source>
        <strain evidence="3">LaAM-08-1</strain>
    </source>
</reference>
<feature type="region of interest" description="Disordered" evidence="1">
    <location>
        <begin position="52"/>
        <end position="72"/>
    </location>
</feature>
<protein>
    <submittedName>
        <fullName evidence="2">Unplaced genomic scaffold K443scaffold_30, whole genome shotgun sequence</fullName>
    </submittedName>
</protein>
<feature type="compositionally biased region" description="Polar residues" evidence="1">
    <location>
        <begin position="17"/>
        <end position="31"/>
    </location>
</feature>
<dbReference type="Proteomes" id="UP000054477">
    <property type="component" value="Unassembled WGS sequence"/>
</dbReference>
<feature type="region of interest" description="Disordered" evidence="1">
    <location>
        <begin position="1"/>
        <end position="31"/>
    </location>
</feature>
<dbReference type="OrthoDB" id="3087707at2759"/>
<gene>
    <name evidence="2" type="ORF">K443DRAFT_4243</name>
</gene>
<dbReference type="EMBL" id="KN838565">
    <property type="protein sequence ID" value="KIK04887.1"/>
    <property type="molecule type" value="Genomic_DNA"/>
</dbReference>